<evidence type="ECO:0000256" key="6">
    <source>
        <dbReference type="ARBA" id="ARBA00023136"/>
    </source>
</evidence>
<dbReference type="GO" id="GO:0006935">
    <property type="term" value="P:chemotaxis"/>
    <property type="evidence" value="ECO:0007669"/>
    <property type="project" value="UniProtKB-KW"/>
</dbReference>
<comment type="similarity">
    <text evidence="8">Belongs to the methyl-accepting chemotaxis (MCP) protein family.</text>
</comment>
<dbReference type="PANTHER" id="PTHR32089">
    <property type="entry name" value="METHYL-ACCEPTING CHEMOTAXIS PROTEIN MCPB"/>
    <property type="match status" value="1"/>
</dbReference>
<keyword evidence="3" id="KW-0145">Chemotaxis</keyword>
<keyword evidence="14" id="KW-1185">Reference proteome</keyword>
<evidence type="ECO:0000259" key="11">
    <source>
        <dbReference type="PROSITE" id="PS50111"/>
    </source>
</evidence>
<gene>
    <name evidence="13" type="ordered locus">LHK_02427</name>
</gene>
<evidence type="ECO:0000256" key="3">
    <source>
        <dbReference type="ARBA" id="ARBA00022500"/>
    </source>
</evidence>
<evidence type="ECO:0000256" key="4">
    <source>
        <dbReference type="ARBA" id="ARBA00022692"/>
    </source>
</evidence>
<dbReference type="SMART" id="SM00304">
    <property type="entry name" value="HAMP"/>
    <property type="match status" value="1"/>
</dbReference>
<name>C1DB70_LARHH</name>
<dbReference type="Proteomes" id="UP000002010">
    <property type="component" value="Chromosome"/>
</dbReference>
<keyword evidence="4 10" id="KW-0812">Transmembrane</keyword>
<comment type="subcellular location">
    <subcellularLocation>
        <location evidence="1">Cell membrane</location>
        <topology evidence="1">Multi-pass membrane protein</topology>
    </subcellularLocation>
</comment>
<dbReference type="InterPro" id="IPR003660">
    <property type="entry name" value="HAMP_dom"/>
</dbReference>
<dbReference type="CDD" id="cd06225">
    <property type="entry name" value="HAMP"/>
    <property type="match status" value="1"/>
</dbReference>
<dbReference type="STRING" id="557598.LHK_02427"/>
<dbReference type="AlphaFoldDB" id="C1DB70"/>
<dbReference type="eggNOG" id="COG0840">
    <property type="taxonomic scope" value="Bacteria"/>
</dbReference>
<proteinExistence type="inferred from homology"/>
<dbReference type="RefSeq" id="WP_012697895.1">
    <property type="nucleotide sequence ID" value="NC_012559.1"/>
</dbReference>
<dbReference type="CDD" id="cd18773">
    <property type="entry name" value="PDC1_HK_sensor"/>
    <property type="match status" value="1"/>
</dbReference>
<dbReference type="Pfam" id="PF00672">
    <property type="entry name" value="HAMP"/>
    <property type="match status" value="1"/>
</dbReference>
<keyword evidence="7 9" id="KW-0807">Transducer</keyword>
<dbReference type="SUPFAM" id="SSF58104">
    <property type="entry name" value="Methyl-accepting chemotaxis protein (MCP) signaling domain"/>
    <property type="match status" value="1"/>
</dbReference>
<protein>
    <submittedName>
        <fullName evidence="13">Probable methyl-accepting chemotaxis protein</fullName>
    </submittedName>
</protein>
<dbReference type="GeneID" id="75110442"/>
<keyword evidence="2" id="KW-1003">Cell membrane</keyword>
<dbReference type="PROSITE" id="PS50885">
    <property type="entry name" value="HAMP"/>
    <property type="match status" value="1"/>
</dbReference>
<dbReference type="InterPro" id="IPR004089">
    <property type="entry name" value="MCPsignal_dom"/>
</dbReference>
<evidence type="ECO:0000256" key="2">
    <source>
        <dbReference type="ARBA" id="ARBA00022475"/>
    </source>
</evidence>
<feature type="transmembrane region" description="Helical" evidence="10">
    <location>
        <begin position="272"/>
        <end position="293"/>
    </location>
</feature>
<dbReference type="PANTHER" id="PTHR32089:SF112">
    <property type="entry name" value="LYSOZYME-LIKE PROTEIN-RELATED"/>
    <property type="match status" value="1"/>
</dbReference>
<dbReference type="GO" id="GO:0007165">
    <property type="term" value="P:signal transduction"/>
    <property type="evidence" value="ECO:0007669"/>
    <property type="project" value="UniProtKB-KW"/>
</dbReference>
<dbReference type="InterPro" id="IPR033479">
    <property type="entry name" value="dCache_1"/>
</dbReference>
<keyword evidence="5 10" id="KW-1133">Transmembrane helix</keyword>
<dbReference type="Pfam" id="PF02743">
    <property type="entry name" value="dCache_1"/>
    <property type="match status" value="1"/>
</dbReference>
<dbReference type="SMART" id="SM00283">
    <property type="entry name" value="MA"/>
    <property type="match status" value="1"/>
</dbReference>
<evidence type="ECO:0000256" key="5">
    <source>
        <dbReference type="ARBA" id="ARBA00022989"/>
    </source>
</evidence>
<sequence>MKISINHSSIKTKVMMVNAIIIIAISTALSSMSYFEAEKMTIDTLTSEFTATTKDKKAIAEIFLKEKSSQLMAIKTIPDNRSYVSELMATLARAGGFTAAFIVYPDKSHIFSDGWSAPADFSFDQREWYSQALADDKIHISNPYISASNGKLTITISKRLNTPSGVHVLAGDVGMDELITNMKKSSIRGNGIVYLLKKNGDVIYYPNQNIKNITEASPELTPEKIHEVTLNSNLVKITRKNGTSAFVFMEPIDNTDWVVGVSTSTETILNPLFDFLVTLIVIALIATVVAMIVNKFVLDRAMSGVTRLRDAMKNIASGDADLTHRVIVKGKDEIAEVANYFNQFVTSLQELILSLKTSTNNLINDIGTASQKTQELALGSVQIKDASSSNAATLEEISVSIASISDGATETDQMIQGTNIHLDRSVQNVDQLAGNMNDITRVINELHHIIQTLEEKSGDISKITGIIGDIADQTNLLALNASIEAARAGEYGRGFAVVADEVRKLAERTVSATVEINDTIEAVKSETVKASNDMEKTVSVVSEGQKISVKIKESIDCIRDAMMEVTRKMTEVSHSTTEQKDAGLLIAQSTEEINRQIEQNDFSIQEINTRLKDSQQVSLSIKGDFDRFKA</sequence>
<dbReference type="HOGENOM" id="CLU_000445_107_19_4"/>
<feature type="domain" description="HAMP" evidence="12">
    <location>
        <begin position="299"/>
        <end position="353"/>
    </location>
</feature>
<dbReference type="CDD" id="cd11386">
    <property type="entry name" value="MCP_signal"/>
    <property type="match status" value="1"/>
</dbReference>
<evidence type="ECO:0000259" key="12">
    <source>
        <dbReference type="PROSITE" id="PS50885"/>
    </source>
</evidence>
<evidence type="ECO:0000313" key="13">
    <source>
        <dbReference type="EMBL" id="ACO75409.1"/>
    </source>
</evidence>
<dbReference type="EMBL" id="CP001154">
    <property type="protein sequence ID" value="ACO75409.1"/>
    <property type="molecule type" value="Genomic_DNA"/>
</dbReference>
<dbReference type="GO" id="GO:0005886">
    <property type="term" value="C:plasma membrane"/>
    <property type="evidence" value="ECO:0007669"/>
    <property type="project" value="UniProtKB-SubCell"/>
</dbReference>
<accession>C1DB70</accession>
<evidence type="ECO:0000256" key="7">
    <source>
        <dbReference type="ARBA" id="ARBA00023224"/>
    </source>
</evidence>
<dbReference type="SUPFAM" id="SSF103190">
    <property type="entry name" value="Sensory domain-like"/>
    <property type="match status" value="1"/>
</dbReference>
<dbReference type="CDD" id="cd18774">
    <property type="entry name" value="PDC2_HK_sensor"/>
    <property type="match status" value="1"/>
</dbReference>
<dbReference type="InterPro" id="IPR029151">
    <property type="entry name" value="Sensor-like_sf"/>
</dbReference>
<keyword evidence="6 10" id="KW-0472">Membrane</keyword>
<evidence type="ECO:0000256" key="8">
    <source>
        <dbReference type="ARBA" id="ARBA00029447"/>
    </source>
</evidence>
<dbReference type="Gene3D" id="1.10.287.950">
    <property type="entry name" value="Methyl-accepting chemotaxis protein"/>
    <property type="match status" value="1"/>
</dbReference>
<dbReference type="FunFam" id="1.10.287.950:FF:000001">
    <property type="entry name" value="Methyl-accepting chemotaxis sensory transducer"/>
    <property type="match status" value="1"/>
</dbReference>
<organism evidence="13 14">
    <name type="scientific">Laribacter hongkongensis (strain HLHK9)</name>
    <dbReference type="NCBI Taxonomy" id="557598"/>
    <lineage>
        <taxon>Bacteria</taxon>
        <taxon>Pseudomonadati</taxon>
        <taxon>Pseudomonadota</taxon>
        <taxon>Betaproteobacteria</taxon>
        <taxon>Neisseriales</taxon>
        <taxon>Aquaspirillaceae</taxon>
        <taxon>Laribacter</taxon>
    </lineage>
</organism>
<evidence type="ECO:0000313" key="14">
    <source>
        <dbReference type="Proteomes" id="UP000002010"/>
    </source>
</evidence>
<evidence type="ECO:0000256" key="1">
    <source>
        <dbReference type="ARBA" id="ARBA00004651"/>
    </source>
</evidence>
<feature type="domain" description="Methyl-accepting transducer" evidence="11">
    <location>
        <begin position="358"/>
        <end position="594"/>
    </location>
</feature>
<dbReference type="Gene3D" id="3.30.450.20">
    <property type="entry name" value="PAS domain"/>
    <property type="match status" value="2"/>
</dbReference>
<dbReference type="Pfam" id="PF00015">
    <property type="entry name" value="MCPsignal"/>
    <property type="match status" value="1"/>
</dbReference>
<dbReference type="PROSITE" id="PS50111">
    <property type="entry name" value="CHEMOTAXIS_TRANSDUC_2"/>
    <property type="match status" value="1"/>
</dbReference>
<reference evidence="13 14" key="1">
    <citation type="journal article" date="2009" name="PLoS Genet.">
        <title>The complete genome and proteome of Laribacter hongkongensis reveal potential mechanisms for adaptations to different temperatures and habitats.</title>
        <authorList>
            <person name="Woo P.C."/>
            <person name="Lau S.K."/>
            <person name="Tse H."/>
            <person name="Teng J.L."/>
            <person name="Curreem S.O."/>
            <person name="Tsang A.K."/>
            <person name="Fan R.Y."/>
            <person name="Wong G.K."/>
            <person name="Huang Y."/>
            <person name="Loman N.J."/>
            <person name="Snyder L.A."/>
            <person name="Cai J.J."/>
            <person name="Huang J.D."/>
            <person name="Mak W."/>
            <person name="Pallen M.J."/>
            <person name="Lok S."/>
            <person name="Yuen K.Y."/>
        </authorList>
    </citation>
    <scope>NUCLEOTIDE SEQUENCE [LARGE SCALE GENOMIC DNA]</scope>
    <source>
        <strain evidence="13 14">HLHK9</strain>
    </source>
</reference>
<dbReference type="KEGG" id="lhk:LHK_02427"/>
<evidence type="ECO:0000256" key="10">
    <source>
        <dbReference type="SAM" id="Phobius"/>
    </source>
</evidence>
<evidence type="ECO:0000256" key="9">
    <source>
        <dbReference type="PROSITE-ProRule" id="PRU00284"/>
    </source>
</evidence>